<evidence type="ECO:0000313" key="11">
    <source>
        <dbReference type="Proteomes" id="UP000663090"/>
    </source>
</evidence>
<dbReference type="Gene3D" id="3.40.50.300">
    <property type="entry name" value="P-loop containing nucleotide triphosphate hydrolases"/>
    <property type="match status" value="1"/>
</dbReference>
<sequence>MAVPAEGPNPPPPGLAGLLRLLGLQGSLVGVSALSASVAAALGLVPFFVVSRMATAIYAQPPRLDEVRTLALVAVGALLLRYTFVAGSTVLAHVAAFRILHDLRLRIAHKLGAVPLSFFSRRTTGSLKTTLMDDVNQVESFVAHNFPDAVAAVVVPLATAIALVWVDWRMAIASIIVAPFAVGAMAYTMRDGADAHVQWNAIQHRMNSALLEYIRGIKVIKTFGLSAARFGELSRSIQEGLNWMEGFMRTNGRGYGAFGALIGSSLVFLVPAGGWLYSKGELSLEELVLFLVLGPQLLMSMMRLMFAWGNVEKVQVGNARIREILLTPDLEDRAGTRVPAHDGLCFRQVDFRYDEAGPDVLHQVTFDAPAGKVTALVGPSGAGKSTLVKLVPRLWEATGGAVELGGVDVRELPLEQLLSRVSMVFQDVFLFHGTVRDNLRLGRADATEAQLEAACRAARAHDFIRALPQGYDTMLGERGARLSGGEKQRLSIARALLKDAPVLLLDEATAFADPENEARIQEALSELCEGRTVMVVAHRLSTIATADHIVVLEGGAVRDQGTHEELLSRCSLYQRLWASHSDAQDWTLGGADARTSGGMEVAS</sequence>
<dbReference type="PROSITE" id="PS50929">
    <property type="entry name" value="ABC_TM1F"/>
    <property type="match status" value="1"/>
</dbReference>
<dbReference type="Gene3D" id="1.20.1560.10">
    <property type="entry name" value="ABC transporter type 1, transmembrane domain"/>
    <property type="match status" value="1"/>
</dbReference>
<evidence type="ECO:0000313" key="10">
    <source>
        <dbReference type="EMBL" id="QSQ17695.1"/>
    </source>
</evidence>
<reference evidence="10 11" key="1">
    <citation type="submission" date="2021-02" db="EMBL/GenBank/DDBJ databases">
        <title>De Novo genome assembly of isolated myxobacteria.</title>
        <authorList>
            <person name="Stevens D.C."/>
        </authorList>
    </citation>
    <scope>NUCLEOTIDE SEQUENCE [LARGE SCALE GENOMIC DNA]</scope>
    <source>
        <strain evidence="10 11">SCHIC003</strain>
    </source>
</reference>
<comment type="subcellular location">
    <subcellularLocation>
        <location evidence="1">Cell membrane</location>
        <topology evidence="1">Multi-pass membrane protein</topology>
    </subcellularLocation>
</comment>
<evidence type="ECO:0000259" key="8">
    <source>
        <dbReference type="PROSITE" id="PS50893"/>
    </source>
</evidence>
<evidence type="ECO:0000256" key="5">
    <source>
        <dbReference type="ARBA" id="ARBA00022989"/>
    </source>
</evidence>
<name>A0ABX7NJE3_9BACT</name>
<feature type="transmembrane region" description="Helical" evidence="7">
    <location>
        <begin position="70"/>
        <end position="100"/>
    </location>
</feature>
<dbReference type="InterPro" id="IPR036640">
    <property type="entry name" value="ABC1_TM_sf"/>
</dbReference>
<protein>
    <submittedName>
        <fullName evidence="10">ABC transporter ATP-binding protein</fullName>
    </submittedName>
</protein>
<dbReference type="PROSITE" id="PS50893">
    <property type="entry name" value="ABC_TRANSPORTER_2"/>
    <property type="match status" value="1"/>
</dbReference>
<dbReference type="InterPro" id="IPR003593">
    <property type="entry name" value="AAA+_ATPase"/>
</dbReference>
<dbReference type="InterPro" id="IPR011527">
    <property type="entry name" value="ABC1_TM_dom"/>
</dbReference>
<dbReference type="GO" id="GO:0005524">
    <property type="term" value="F:ATP binding"/>
    <property type="evidence" value="ECO:0007669"/>
    <property type="project" value="UniProtKB-KW"/>
</dbReference>
<keyword evidence="5 7" id="KW-1133">Transmembrane helix</keyword>
<evidence type="ECO:0000256" key="1">
    <source>
        <dbReference type="ARBA" id="ARBA00004651"/>
    </source>
</evidence>
<dbReference type="PANTHER" id="PTHR43394">
    <property type="entry name" value="ATP-DEPENDENT PERMEASE MDL1, MITOCHONDRIAL"/>
    <property type="match status" value="1"/>
</dbReference>
<evidence type="ECO:0000256" key="6">
    <source>
        <dbReference type="ARBA" id="ARBA00023136"/>
    </source>
</evidence>
<dbReference type="SUPFAM" id="SSF52540">
    <property type="entry name" value="P-loop containing nucleoside triphosphate hydrolases"/>
    <property type="match status" value="1"/>
</dbReference>
<feature type="domain" description="ABC transmembrane type-1" evidence="9">
    <location>
        <begin position="31"/>
        <end position="313"/>
    </location>
</feature>
<keyword evidence="3" id="KW-0547">Nucleotide-binding</keyword>
<feature type="transmembrane region" description="Helical" evidence="7">
    <location>
        <begin position="28"/>
        <end position="50"/>
    </location>
</feature>
<feature type="transmembrane region" description="Helical" evidence="7">
    <location>
        <begin position="254"/>
        <end position="275"/>
    </location>
</feature>
<dbReference type="InterPro" id="IPR027417">
    <property type="entry name" value="P-loop_NTPase"/>
</dbReference>
<keyword evidence="6 7" id="KW-0472">Membrane</keyword>
<dbReference type="Proteomes" id="UP000663090">
    <property type="component" value="Chromosome"/>
</dbReference>
<evidence type="ECO:0000256" key="3">
    <source>
        <dbReference type="ARBA" id="ARBA00022741"/>
    </source>
</evidence>
<dbReference type="EMBL" id="CP071091">
    <property type="protein sequence ID" value="QSQ17695.1"/>
    <property type="molecule type" value="Genomic_DNA"/>
</dbReference>
<accession>A0ABX7NJE3</accession>
<keyword evidence="2 7" id="KW-0812">Transmembrane</keyword>
<dbReference type="InterPro" id="IPR039421">
    <property type="entry name" value="Type_1_exporter"/>
</dbReference>
<keyword evidence="11" id="KW-1185">Reference proteome</keyword>
<dbReference type="PANTHER" id="PTHR43394:SF1">
    <property type="entry name" value="ATP-BINDING CASSETTE SUB-FAMILY B MEMBER 10, MITOCHONDRIAL"/>
    <property type="match status" value="1"/>
</dbReference>
<dbReference type="SUPFAM" id="SSF90123">
    <property type="entry name" value="ABC transporter transmembrane region"/>
    <property type="match status" value="1"/>
</dbReference>
<proteinExistence type="predicted"/>
<dbReference type="RefSeq" id="WP_206719314.1">
    <property type="nucleotide sequence ID" value="NZ_CP071091.1"/>
</dbReference>
<dbReference type="SMART" id="SM00382">
    <property type="entry name" value="AAA"/>
    <property type="match status" value="1"/>
</dbReference>
<feature type="transmembrane region" description="Helical" evidence="7">
    <location>
        <begin position="146"/>
        <end position="165"/>
    </location>
</feature>
<keyword evidence="4 10" id="KW-0067">ATP-binding</keyword>
<gene>
    <name evidence="10" type="ORF">JY572_17390</name>
</gene>
<dbReference type="Pfam" id="PF00664">
    <property type="entry name" value="ABC_membrane"/>
    <property type="match status" value="1"/>
</dbReference>
<evidence type="ECO:0000256" key="4">
    <source>
        <dbReference type="ARBA" id="ARBA00022840"/>
    </source>
</evidence>
<feature type="domain" description="ABC transporter" evidence="8">
    <location>
        <begin position="346"/>
        <end position="579"/>
    </location>
</feature>
<organism evidence="10 11">
    <name type="scientific">Myxococcus landrumensis</name>
    <dbReference type="NCBI Taxonomy" id="2813577"/>
    <lineage>
        <taxon>Bacteria</taxon>
        <taxon>Pseudomonadati</taxon>
        <taxon>Myxococcota</taxon>
        <taxon>Myxococcia</taxon>
        <taxon>Myxococcales</taxon>
        <taxon>Cystobacterineae</taxon>
        <taxon>Myxococcaceae</taxon>
        <taxon>Myxococcus</taxon>
    </lineage>
</organism>
<evidence type="ECO:0000256" key="7">
    <source>
        <dbReference type="SAM" id="Phobius"/>
    </source>
</evidence>
<feature type="transmembrane region" description="Helical" evidence="7">
    <location>
        <begin position="287"/>
        <end position="306"/>
    </location>
</feature>
<dbReference type="InterPro" id="IPR003439">
    <property type="entry name" value="ABC_transporter-like_ATP-bd"/>
</dbReference>
<dbReference type="InterPro" id="IPR017871">
    <property type="entry name" value="ABC_transporter-like_CS"/>
</dbReference>
<evidence type="ECO:0000256" key="2">
    <source>
        <dbReference type="ARBA" id="ARBA00022692"/>
    </source>
</evidence>
<dbReference type="PROSITE" id="PS00211">
    <property type="entry name" value="ABC_TRANSPORTER_1"/>
    <property type="match status" value="1"/>
</dbReference>
<evidence type="ECO:0000259" key="9">
    <source>
        <dbReference type="PROSITE" id="PS50929"/>
    </source>
</evidence>
<dbReference type="Pfam" id="PF00005">
    <property type="entry name" value="ABC_tran"/>
    <property type="match status" value="1"/>
</dbReference>